<accession>A0A8J2NW56</accession>
<evidence type="ECO:0000313" key="1">
    <source>
        <dbReference type="EMBL" id="CAG7728793.1"/>
    </source>
</evidence>
<keyword evidence="2" id="KW-1185">Reference proteome</keyword>
<sequence>MVVANGFCESIKLRGYRSCEWSGLTEVPPLGVEMFFATAKLSIEAAVAYEIEGTDLGLIVAVKAKDNENAFAAIFLDLMFDDSLDECLDQNLWNYLLNQEFHLAKDGDQTIQTRNIRANINMTDGQNSQSPQSKYYTTRIITPGFCL</sequence>
<gene>
    <name evidence="1" type="ORF">AFUS01_LOCUS17549</name>
</gene>
<protein>
    <submittedName>
        <fullName evidence="1">Uncharacterized protein</fullName>
    </submittedName>
</protein>
<dbReference type="EMBL" id="CAJVCH010168618">
    <property type="protein sequence ID" value="CAG7728793.1"/>
    <property type="molecule type" value="Genomic_DNA"/>
</dbReference>
<comment type="caution">
    <text evidence="1">The sequence shown here is derived from an EMBL/GenBank/DDBJ whole genome shotgun (WGS) entry which is preliminary data.</text>
</comment>
<proteinExistence type="predicted"/>
<name>A0A8J2NW56_9HEXA</name>
<dbReference type="AlphaFoldDB" id="A0A8J2NW56"/>
<evidence type="ECO:0000313" key="2">
    <source>
        <dbReference type="Proteomes" id="UP000708208"/>
    </source>
</evidence>
<dbReference type="Proteomes" id="UP000708208">
    <property type="component" value="Unassembled WGS sequence"/>
</dbReference>
<organism evidence="1 2">
    <name type="scientific">Allacma fusca</name>
    <dbReference type="NCBI Taxonomy" id="39272"/>
    <lineage>
        <taxon>Eukaryota</taxon>
        <taxon>Metazoa</taxon>
        <taxon>Ecdysozoa</taxon>
        <taxon>Arthropoda</taxon>
        <taxon>Hexapoda</taxon>
        <taxon>Collembola</taxon>
        <taxon>Symphypleona</taxon>
        <taxon>Sminthuridae</taxon>
        <taxon>Allacma</taxon>
    </lineage>
</organism>
<reference evidence="1" key="1">
    <citation type="submission" date="2021-06" db="EMBL/GenBank/DDBJ databases">
        <authorList>
            <person name="Hodson N. C."/>
            <person name="Mongue J. A."/>
            <person name="Jaron S. K."/>
        </authorList>
    </citation>
    <scope>NUCLEOTIDE SEQUENCE</scope>
</reference>